<keyword evidence="3" id="KW-1185">Reference proteome</keyword>
<dbReference type="GO" id="GO:0003677">
    <property type="term" value="F:DNA binding"/>
    <property type="evidence" value="ECO:0007669"/>
    <property type="project" value="InterPro"/>
</dbReference>
<organism evidence="2 3">
    <name type="scientific">Methylobacterium nodulans (strain LMG 21967 / CNCM I-2342 / ORS 2060)</name>
    <dbReference type="NCBI Taxonomy" id="460265"/>
    <lineage>
        <taxon>Bacteria</taxon>
        <taxon>Pseudomonadati</taxon>
        <taxon>Pseudomonadota</taxon>
        <taxon>Alphaproteobacteria</taxon>
        <taxon>Hyphomicrobiales</taxon>
        <taxon>Methylobacteriaceae</taxon>
        <taxon>Methylobacterium</taxon>
    </lineage>
</organism>
<dbReference type="OrthoDB" id="8000269at2"/>
<dbReference type="KEGG" id="mno:Mnod_2383"/>
<dbReference type="InterPro" id="IPR011109">
    <property type="entry name" value="DNA_bind_recombinase_dom"/>
</dbReference>
<gene>
    <name evidence="2" type="ordered locus">Mnod_2383</name>
</gene>
<reference evidence="2 3" key="1">
    <citation type="submission" date="2009-01" db="EMBL/GenBank/DDBJ databases">
        <title>Complete sequence of chromosome of Methylobacterium nodulans ORS 2060.</title>
        <authorList>
            <consortium name="US DOE Joint Genome Institute"/>
            <person name="Lucas S."/>
            <person name="Copeland A."/>
            <person name="Lapidus A."/>
            <person name="Glavina del Rio T."/>
            <person name="Dalin E."/>
            <person name="Tice H."/>
            <person name="Bruce D."/>
            <person name="Goodwin L."/>
            <person name="Pitluck S."/>
            <person name="Sims D."/>
            <person name="Brettin T."/>
            <person name="Detter J.C."/>
            <person name="Han C."/>
            <person name="Larimer F."/>
            <person name="Land M."/>
            <person name="Hauser L."/>
            <person name="Kyrpides N."/>
            <person name="Ivanova N."/>
            <person name="Marx C.J."/>
            <person name="Richardson P."/>
        </authorList>
    </citation>
    <scope>NUCLEOTIDE SEQUENCE [LARGE SCALE GENOMIC DNA]</scope>
    <source>
        <strain evidence="3">LMG 21967 / CNCM I-2342 / ORS 2060</strain>
    </source>
</reference>
<dbReference type="GO" id="GO:0000150">
    <property type="term" value="F:DNA strand exchange activity"/>
    <property type="evidence" value="ECO:0007669"/>
    <property type="project" value="InterPro"/>
</dbReference>
<dbReference type="AlphaFoldDB" id="B8IBE2"/>
<protein>
    <submittedName>
        <fullName evidence="2">Resolvase domain-containing protein</fullName>
    </submittedName>
</protein>
<evidence type="ECO:0000313" key="2">
    <source>
        <dbReference type="EMBL" id="ACL57357.1"/>
    </source>
</evidence>
<dbReference type="EMBL" id="CP001349">
    <property type="protein sequence ID" value="ACL57357.1"/>
    <property type="molecule type" value="Genomic_DNA"/>
</dbReference>
<dbReference type="Proteomes" id="UP000008207">
    <property type="component" value="Chromosome"/>
</dbReference>
<feature type="domain" description="Recombinase" evidence="1">
    <location>
        <begin position="46"/>
        <end position="81"/>
    </location>
</feature>
<dbReference type="eggNOG" id="COG1961">
    <property type="taxonomic scope" value="Bacteria"/>
</dbReference>
<name>B8IBE2_METNO</name>
<sequence length="83" mass="9096">MQVQNKFDKLRRSRNKGVQTSVTIRAAAAAQRAAVTIPIIREVQAAGATSLREIANALNDRGIQTARGKSWSAVQVQRVLQRV</sequence>
<accession>B8IBE2</accession>
<evidence type="ECO:0000313" key="3">
    <source>
        <dbReference type="Proteomes" id="UP000008207"/>
    </source>
</evidence>
<dbReference type="HOGENOM" id="CLU_2538700_0_0_5"/>
<evidence type="ECO:0000259" key="1">
    <source>
        <dbReference type="Pfam" id="PF07508"/>
    </source>
</evidence>
<dbReference type="RefSeq" id="WP_015929037.1">
    <property type="nucleotide sequence ID" value="NC_011894.1"/>
</dbReference>
<proteinExistence type="predicted"/>
<dbReference type="Pfam" id="PF07508">
    <property type="entry name" value="Recombinase"/>
    <property type="match status" value="1"/>
</dbReference>